<name>A0A0B6Y140_9EUPU</name>
<feature type="region of interest" description="Disordered" evidence="1">
    <location>
        <begin position="1"/>
        <end position="21"/>
    </location>
</feature>
<evidence type="ECO:0000256" key="1">
    <source>
        <dbReference type="SAM" id="MobiDB-lite"/>
    </source>
</evidence>
<sequence>ERLAKEEEEKMKEAEELEKRKKEQELKVKENNYNCGNDDSLLPVLEMNDNEAVKKQILHSVSESKLLNTDGSQI</sequence>
<protein>
    <submittedName>
        <fullName evidence="2">Uncharacterized protein</fullName>
    </submittedName>
</protein>
<feature type="non-terminal residue" evidence="2">
    <location>
        <position position="1"/>
    </location>
</feature>
<accession>A0A0B6Y140</accession>
<feature type="non-terminal residue" evidence="2">
    <location>
        <position position="74"/>
    </location>
</feature>
<gene>
    <name evidence="2" type="primary">ORF9071</name>
</gene>
<evidence type="ECO:0000313" key="2">
    <source>
        <dbReference type="EMBL" id="CEK49859.1"/>
    </source>
</evidence>
<dbReference type="AlphaFoldDB" id="A0A0B6Y140"/>
<reference evidence="2" key="1">
    <citation type="submission" date="2014-12" db="EMBL/GenBank/DDBJ databases">
        <title>Insight into the proteome of Arion vulgaris.</title>
        <authorList>
            <person name="Aradska J."/>
            <person name="Bulat T."/>
            <person name="Smidak R."/>
            <person name="Sarate P."/>
            <person name="Gangsoo J."/>
            <person name="Sialana F."/>
            <person name="Bilban M."/>
            <person name="Lubec G."/>
        </authorList>
    </citation>
    <scope>NUCLEOTIDE SEQUENCE</scope>
    <source>
        <tissue evidence="2">Skin</tissue>
    </source>
</reference>
<organism evidence="2">
    <name type="scientific">Arion vulgaris</name>
    <dbReference type="NCBI Taxonomy" id="1028688"/>
    <lineage>
        <taxon>Eukaryota</taxon>
        <taxon>Metazoa</taxon>
        <taxon>Spiralia</taxon>
        <taxon>Lophotrochozoa</taxon>
        <taxon>Mollusca</taxon>
        <taxon>Gastropoda</taxon>
        <taxon>Heterobranchia</taxon>
        <taxon>Euthyneura</taxon>
        <taxon>Panpulmonata</taxon>
        <taxon>Eupulmonata</taxon>
        <taxon>Stylommatophora</taxon>
        <taxon>Helicina</taxon>
        <taxon>Arionoidea</taxon>
        <taxon>Arionidae</taxon>
        <taxon>Arion</taxon>
    </lineage>
</organism>
<dbReference type="EMBL" id="HACG01002994">
    <property type="protein sequence ID" value="CEK49859.1"/>
    <property type="molecule type" value="Transcribed_RNA"/>
</dbReference>
<proteinExistence type="predicted"/>